<evidence type="ECO:0000313" key="4">
    <source>
        <dbReference type="EMBL" id="VFK04633.1"/>
    </source>
</evidence>
<feature type="region of interest" description="Disordered" evidence="1">
    <location>
        <begin position="21"/>
        <end position="52"/>
    </location>
</feature>
<organism evidence="3">
    <name type="scientific">Candidatus Kentrum eta</name>
    <dbReference type="NCBI Taxonomy" id="2126337"/>
    <lineage>
        <taxon>Bacteria</taxon>
        <taxon>Pseudomonadati</taxon>
        <taxon>Pseudomonadota</taxon>
        <taxon>Gammaproteobacteria</taxon>
        <taxon>Candidatus Kentrum</taxon>
    </lineage>
</organism>
<evidence type="ECO:0000313" key="2">
    <source>
        <dbReference type="EMBL" id="VFK00519.1"/>
    </source>
</evidence>
<proteinExistence type="predicted"/>
<evidence type="ECO:0000313" key="3">
    <source>
        <dbReference type="EMBL" id="VFK00638.1"/>
    </source>
</evidence>
<accession>A0A450V784</accession>
<dbReference type="EMBL" id="CAADFG010000194">
    <property type="protein sequence ID" value="VFK00519.1"/>
    <property type="molecule type" value="Genomic_DNA"/>
</dbReference>
<protein>
    <submittedName>
        <fullName evidence="3">Uncharacterized protein</fullName>
    </submittedName>
</protein>
<dbReference type="EMBL" id="CAADFJ010000194">
    <property type="protein sequence ID" value="VFK04633.1"/>
    <property type="molecule type" value="Genomic_DNA"/>
</dbReference>
<sequence length="52" mass="5681">MPDKTDIEKVAELLKVQFLPPLDPSDAQSLHKALPGAYSEGKWAPIPTENGH</sequence>
<name>A0A450V784_9GAMM</name>
<evidence type="ECO:0000256" key="1">
    <source>
        <dbReference type="SAM" id="MobiDB-lite"/>
    </source>
</evidence>
<dbReference type="EMBL" id="CAADFI010000197">
    <property type="protein sequence ID" value="VFK00638.1"/>
    <property type="molecule type" value="Genomic_DNA"/>
</dbReference>
<dbReference type="AlphaFoldDB" id="A0A450V784"/>
<reference evidence="3" key="1">
    <citation type="submission" date="2019-02" db="EMBL/GenBank/DDBJ databases">
        <authorList>
            <person name="Gruber-Vodicka R. H."/>
            <person name="Seah K. B. B."/>
        </authorList>
    </citation>
    <scope>NUCLEOTIDE SEQUENCE</scope>
    <source>
        <strain evidence="4">BECK_SA2B12</strain>
        <strain evidence="2">BECK_SA2B15</strain>
        <strain evidence="3">BECK_SA2B20</strain>
    </source>
</reference>
<gene>
    <name evidence="2" type="ORF">BECKH772A_GA0070896_101946</name>
    <name evidence="3" type="ORF">BECKH772B_GA0070898_101976</name>
    <name evidence="4" type="ORF">BECKH772C_GA0070978_101946</name>
</gene>